<gene>
    <name evidence="6" type="ORF">DID88_004862</name>
</gene>
<keyword evidence="7" id="KW-1185">Reference proteome</keyword>
<name>A0A395IQD3_9HELO</name>
<dbReference type="GO" id="GO:0002098">
    <property type="term" value="P:tRNA wobble uridine modification"/>
    <property type="evidence" value="ECO:0007669"/>
    <property type="project" value="TreeGrafter"/>
</dbReference>
<dbReference type="AlphaFoldDB" id="A0A395IQD3"/>
<dbReference type="PANTHER" id="PTHR11806:SF0">
    <property type="entry name" value="PROTEIN MTO1 HOMOLOG, MITOCHONDRIAL"/>
    <property type="match status" value="1"/>
</dbReference>
<feature type="domain" description="MnmG N-terminal" evidence="5">
    <location>
        <begin position="2"/>
        <end position="62"/>
    </location>
</feature>
<dbReference type="OrthoDB" id="3329at2759"/>
<dbReference type="GO" id="GO:0050660">
    <property type="term" value="F:flavin adenine dinucleotide binding"/>
    <property type="evidence" value="ECO:0007669"/>
    <property type="project" value="InterPro"/>
</dbReference>
<comment type="similarity">
    <text evidence="2">Belongs to the MnmG family.</text>
</comment>
<comment type="cofactor">
    <cofactor evidence="1">
        <name>FAD</name>
        <dbReference type="ChEBI" id="CHEBI:57692"/>
    </cofactor>
</comment>
<keyword evidence="4" id="KW-0274">FAD</keyword>
<dbReference type="InterPro" id="IPR036188">
    <property type="entry name" value="FAD/NAD-bd_sf"/>
</dbReference>
<accession>A0A395IQD3</accession>
<evidence type="ECO:0000256" key="2">
    <source>
        <dbReference type="ARBA" id="ARBA00007653"/>
    </source>
</evidence>
<evidence type="ECO:0000256" key="4">
    <source>
        <dbReference type="ARBA" id="ARBA00022827"/>
    </source>
</evidence>
<dbReference type="InterPro" id="IPR002218">
    <property type="entry name" value="MnmG-rel"/>
</dbReference>
<reference evidence="6 7" key="1">
    <citation type="submission" date="2018-06" db="EMBL/GenBank/DDBJ databases">
        <title>Genome Sequence of the Brown Rot Fungal Pathogen Monilinia fructigena.</title>
        <authorList>
            <person name="Landi L."/>
            <person name="De Miccolis Angelini R.M."/>
            <person name="Pollastro S."/>
            <person name="Abate D."/>
            <person name="Faretra F."/>
            <person name="Romanazzi G."/>
        </authorList>
    </citation>
    <scope>NUCLEOTIDE SEQUENCE [LARGE SCALE GENOMIC DNA]</scope>
    <source>
        <strain evidence="6 7">Mfrg269</strain>
    </source>
</reference>
<keyword evidence="3" id="KW-0285">Flavoprotein</keyword>
<dbReference type="PROSITE" id="PS01281">
    <property type="entry name" value="GIDA_2"/>
    <property type="match status" value="1"/>
</dbReference>
<dbReference type="Pfam" id="PF01134">
    <property type="entry name" value="GIDA"/>
    <property type="match status" value="1"/>
</dbReference>
<dbReference type="Gene3D" id="3.50.50.60">
    <property type="entry name" value="FAD/NAD(P)-binding domain"/>
    <property type="match status" value="1"/>
</dbReference>
<dbReference type="InterPro" id="IPR040131">
    <property type="entry name" value="MnmG_N"/>
</dbReference>
<sequence>MTAPGYGVEYDYVDPRSLKATLETKAIQGLFLAGQINGTTGYEEAAAQGIIAGINAGLASQSLPQLALSRSDGYIGIMIDDLITKGVSEPYRMFTSRSEYRMSARADNADLRLTEKGRLAGVVGDKRWSAFNDEVTQMEGLKSALEKEDRVGIEAVYAPYVAQQKAAQRVFQKDENAQVTSRSRL</sequence>
<proteinExistence type="inferred from homology"/>
<dbReference type="PANTHER" id="PTHR11806">
    <property type="entry name" value="GLUCOSE INHIBITED DIVISION PROTEIN A"/>
    <property type="match status" value="1"/>
</dbReference>
<dbReference type="GO" id="GO:0030488">
    <property type="term" value="P:tRNA methylation"/>
    <property type="evidence" value="ECO:0007669"/>
    <property type="project" value="TreeGrafter"/>
</dbReference>
<dbReference type="Proteomes" id="UP000249056">
    <property type="component" value="Unassembled WGS sequence"/>
</dbReference>
<dbReference type="EMBL" id="QKRW01000025">
    <property type="protein sequence ID" value="RAL62296.1"/>
    <property type="molecule type" value="Genomic_DNA"/>
</dbReference>
<comment type="caution">
    <text evidence="6">The sequence shown here is derived from an EMBL/GenBank/DDBJ whole genome shotgun (WGS) entry which is preliminary data.</text>
</comment>
<evidence type="ECO:0000256" key="1">
    <source>
        <dbReference type="ARBA" id="ARBA00001974"/>
    </source>
</evidence>
<protein>
    <recommendedName>
        <fullName evidence="5">MnmG N-terminal domain-containing protein</fullName>
    </recommendedName>
</protein>
<evidence type="ECO:0000256" key="3">
    <source>
        <dbReference type="ARBA" id="ARBA00022630"/>
    </source>
</evidence>
<evidence type="ECO:0000313" key="6">
    <source>
        <dbReference type="EMBL" id="RAL62296.1"/>
    </source>
</evidence>
<organism evidence="6 7">
    <name type="scientific">Monilinia fructigena</name>
    <dbReference type="NCBI Taxonomy" id="38457"/>
    <lineage>
        <taxon>Eukaryota</taxon>
        <taxon>Fungi</taxon>
        <taxon>Dikarya</taxon>
        <taxon>Ascomycota</taxon>
        <taxon>Pezizomycotina</taxon>
        <taxon>Leotiomycetes</taxon>
        <taxon>Helotiales</taxon>
        <taxon>Sclerotiniaceae</taxon>
        <taxon>Monilinia</taxon>
    </lineage>
</organism>
<evidence type="ECO:0000259" key="5">
    <source>
        <dbReference type="Pfam" id="PF01134"/>
    </source>
</evidence>
<evidence type="ECO:0000313" key="7">
    <source>
        <dbReference type="Proteomes" id="UP000249056"/>
    </source>
</evidence>
<dbReference type="InterPro" id="IPR020595">
    <property type="entry name" value="MnmG-rel_CS"/>
</dbReference>